<dbReference type="Pfam" id="PF03226">
    <property type="entry name" value="Yippee-Mis18"/>
    <property type="match status" value="1"/>
</dbReference>
<organism evidence="6 7">
    <name type="scientific">Calycina marina</name>
    <dbReference type="NCBI Taxonomy" id="1763456"/>
    <lineage>
        <taxon>Eukaryota</taxon>
        <taxon>Fungi</taxon>
        <taxon>Dikarya</taxon>
        <taxon>Ascomycota</taxon>
        <taxon>Pezizomycotina</taxon>
        <taxon>Leotiomycetes</taxon>
        <taxon>Helotiales</taxon>
        <taxon>Pezizellaceae</taxon>
        <taxon>Calycina</taxon>
    </lineage>
</organism>
<dbReference type="GO" id="GO:0046872">
    <property type="term" value="F:metal ion binding"/>
    <property type="evidence" value="ECO:0007669"/>
    <property type="project" value="UniProtKB-KW"/>
</dbReference>
<comment type="similarity">
    <text evidence="1">Belongs to the yippee family.</text>
</comment>
<accession>A0A9P7Z0Y6</accession>
<feature type="region of interest" description="Disordered" evidence="4">
    <location>
        <begin position="44"/>
        <end position="69"/>
    </location>
</feature>
<evidence type="ECO:0000256" key="3">
    <source>
        <dbReference type="ARBA" id="ARBA00022833"/>
    </source>
</evidence>
<evidence type="ECO:0000259" key="5">
    <source>
        <dbReference type="PROSITE" id="PS51792"/>
    </source>
</evidence>
<evidence type="ECO:0000313" key="6">
    <source>
        <dbReference type="EMBL" id="KAG9243251.1"/>
    </source>
</evidence>
<dbReference type="AlphaFoldDB" id="A0A9P7Z0Y6"/>
<evidence type="ECO:0000256" key="1">
    <source>
        <dbReference type="ARBA" id="ARBA00005613"/>
    </source>
</evidence>
<dbReference type="PANTHER" id="PTHR13848">
    <property type="entry name" value="PROTEIN YIPPEE-LIKE CG15309-RELATED"/>
    <property type="match status" value="1"/>
</dbReference>
<dbReference type="InterPro" id="IPR034751">
    <property type="entry name" value="Yippee"/>
</dbReference>
<dbReference type="InterPro" id="IPR039058">
    <property type="entry name" value="Yippee_fam"/>
</dbReference>
<feature type="compositionally biased region" description="Low complexity" evidence="4">
    <location>
        <begin position="45"/>
        <end position="64"/>
    </location>
</feature>
<dbReference type="InterPro" id="IPR004910">
    <property type="entry name" value="Yippee/Mis18/Cereblon"/>
</dbReference>
<protein>
    <submittedName>
        <fullName evidence="6">Yippee zinc-binding/DNA-binding /Mis18, centromere assembly-domain-containing protein</fullName>
    </submittedName>
</protein>
<dbReference type="OrthoDB" id="6407410at2759"/>
<keyword evidence="7" id="KW-1185">Reference proteome</keyword>
<feature type="domain" description="Yippee" evidence="5">
    <location>
        <begin position="79"/>
        <end position="185"/>
    </location>
</feature>
<sequence length="243" mass="27331">MAPERPPFPTYLLPSISPPLHQRYYRLVPQTTTSETHENAVPYLSSSPISSISTSPSSSPPSTSHIPYPVTSSLRTQRTILRCLSCATDIAFSHQIVSKGFTGRHGRAYLVSPPSTPAAADTLPNVRLGRSANRELLTGTHVVADVICKICNSCLGWKYVDAKDPAQKYKIGKFILETAKVVYFSEWELEEQNSQRKGEMENEDVVVFDSEDEDESQDLFAGVWDREIIMKRRARRAKRREDE</sequence>
<dbReference type="Proteomes" id="UP000887226">
    <property type="component" value="Unassembled WGS sequence"/>
</dbReference>
<keyword evidence="3" id="KW-0862">Zinc</keyword>
<name>A0A9P7Z0Y6_9HELO</name>
<evidence type="ECO:0000256" key="4">
    <source>
        <dbReference type="SAM" id="MobiDB-lite"/>
    </source>
</evidence>
<gene>
    <name evidence="6" type="ORF">BJ878DRAFT_424033</name>
</gene>
<proteinExistence type="inferred from homology"/>
<evidence type="ECO:0000256" key="2">
    <source>
        <dbReference type="ARBA" id="ARBA00022723"/>
    </source>
</evidence>
<comment type="caution">
    <text evidence="6">The sequence shown here is derived from an EMBL/GenBank/DDBJ whole genome shotgun (WGS) entry which is preliminary data.</text>
</comment>
<reference evidence="6" key="1">
    <citation type="journal article" date="2021" name="IMA Fungus">
        <title>Genomic characterization of three marine fungi, including Emericellopsis atlantica sp. nov. with signatures of a generalist lifestyle and marine biomass degradation.</title>
        <authorList>
            <person name="Hagestad O.C."/>
            <person name="Hou L."/>
            <person name="Andersen J.H."/>
            <person name="Hansen E.H."/>
            <person name="Altermark B."/>
            <person name="Li C."/>
            <person name="Kuhnert E."/>
            <person name="Cox R.J."/>
            <person name="Crous P.W."/>
            <person name="Spatafora J.W."/>
            <person name="Lail K."/>
            <person name="Amirebrahimi M."/>
            <person name="Lipzen A."/>
            <person name="Pangilinan J."/>
            <person name="Andreopoulos W."/>
            <person name="Hayes R.D."/>
            <person name="Ng V."/>
            <person name="Grigoriev I.V."/>
            <person name="Jackson S.A."/>
            <person name="Sutton T.D.S."/>
            <person name="Dobson A.D.W."/>
            <person name="Rama T."/>
        </authorList>
    </citation>
    <scope>NUCLEOTIDE SEQUENCE</scope>
    <source>
        <strain evidence="6">TRa3180A</strain>
    </source>
</reference>
<keyword evidence="2" id="KW-0479">Metal-binding</keyword>
<evidence type="ECO:0000313" key="7">
    <source>
        <dbReference type="Proteomes" id="UP000887226"/>
    </source>
</evidence>
<dbReference type="PROSITE" id="PS51792">
    <property type="entry name" value="YIPPEE"/>
    <property type="match status" value="1"/>
</dbReference>
<dbReference type="EMBL" id="MU253993">
    <property type="protein sequence ID" value="KAG9243251.1"/>
    <property type="molecule type" value="Genomic_DNA"/>
</dbReference>